<dbReference type="Proteomes" id="UP000324222">
    <property type="component" value="Unassembled WGS sequence"/>
</dbReference>
<accession>A0A5B7CSX4</accession>
<evidence type="ECO:0000313" key="2">
    <source>
        <dbReference type="Proteomes" id="UP000324222"/>
    </source>
</evidence>
<sequence>MLPTSYLQVPAAVTHWLCVSLLFVFNALVSSWGTNGVSVACCSSQTLVIYSSLSGLRPSRVLLVASWAARRSASPCASGRAGGFKPRIVRSFRHMAPRLECESRERHQSIHFSSLTSAFTLFACRITDLRRVLFASVGRFLNSFLVVLRRAFISAIRLSRNQ</sequence>
<comment type="caution">
    <text evidence="1">The sequence shown here is derived from an EMBL/GenBank/DDBJ whole genome shotgun (WGS) entry which is preliminary data.</text>
</comment>
<name>A0A5B7CSX4_PORTR</name>
<keyword evidence="2" id="KW-1185">Reference proteome</keyword>
<gene>
    <name evidence="1" type="ORF">E2C01_005032</name>
</gene>
<reference evidence="1 2" key="1">
    <citation type="submission" date="2019-05" db="EMBL/GenBank/DDBJ databases">
        <title>Another draft genome of Portunus trituberculatus and its Hox gene families provides insights of decapod evolution.</title>
        <authorList>
            <person name="Jeong J.-H."/>
            <person name="Song I."/>
            <person name="Kim S."/>
            <person name="Choi T."/>
            <person name="Kim D."/>
            <person name="Ryu S."/>
            <person name="Kim W."/>
        </authorList>
    </citation>
    <scope>NUCLEOTIDE SEQUENCE [LARGE SCALE GENOMIC DNA]</scope>
    <source>
        <tissue evidence="1">Muscle</tissue>
    </source>
</reference>
<proteinExistence type="predicted"/>
<dbReference type="EMBL" id="VSRR010000211">
    <property type="protein sequence ID" value="MPC12345.1"/>
    <property type="molecule type" value="Genomic_DNA"/>
</dbReference>
<protein>
    <submittedName>
        <fullName evidence="1">Uncharacterized protein</fullName>
    </submittedName>
</protein>
<organism evidence="1 2">
    <name type="scientific">Portunus trituberculatus</name>
    <name type="common">Swimming crab</name>
    <name type="synonym">Neptunus trituberculatus</name>
    <dbReference type="NCBI Taxonomy" id="210409"/>
    <lineage>
        <taxon>Eukaryota</taxon>
        <taxon>Metazoa</taxon>
        <taxon>Ecdysozoa</taxon>
        <taxon>Arthropoda</taxon>
        <taxon>Crustacea</taxon>
        <taxon>Multicrustacea</taxon>
        <taxon>Malacostraca</taxon>
        <taxon>Eumalacostraca</taxon>
        <taxon>Eucarida</taxon>
        <taxon>Decapoda</taxon>
        <taxon>Pleocyemata</taxon>
        <taxon>Brachyura</taxon>
        <taxon>Eubrachyura</taxon>
        <taxon>Portunoidea</taxon>
        <taxon>Portunidae</taxon>
        <taxon>Portuninae</taxon>
        <taxon>Portunus</taxon>
    </lineage>
</organism>
<evidence type="ECO:0000313" key="1">
    <source>
        <dbReference type="EMBL" id="MPC12345.1"/>
    </source>
</evidence>
<dbReference type="AlphaFoldDB" id="A0A5B7CSX4"/>